<evidence type="ECO:0000256" key="1">
    <source>
        <dbReference type="ARBA" id="ARBA00004651"/>
    </source>
</evidence>
<comment type="subcellular location">
    <subcellularLocation>
        <location evidence="1">Cell membrane</location>
        <topology evidence="1">Multi-pass membrane protein</topology>
    </subcellularLocation>
</comment>
<feature type="transmembrane region" description="Helical" evidence="8">
    <location>
        <begin position="311"/>
        <end position="337"/>
    </location>
</feature>
<feature type="region of interest" description="Disordered" evidence="7">
    <location>
        <begin position="278"/>
        <end position="305"/>
    </location>
</feature>
<keyword evidence="3 8" id="KW-0812">Transmembrane</keyword>
<evidence type="ECO:0000256" key="5">
    <source>
        <dbReference type="ARBA" id="ARBA00022989"/>
    </source>
</evidence>
<keyword evidence="9" id="KW-0732">Signal</keyword>
<dbReference type="Pfam" id="PF11412">
    <property type="entry name" value="DsbD_N"/>
    <property type="match status" value="1"/>
</dbReference>
<evidence type="ECO:0000313" key="11">
    <source>
        <dbReference type="EMBL" id="NKF22768.1"/>
    </source>
</evidence>
<dbReference type="GO" id="GO:0017004">
    <property type="term" value="P:cytochrome complex assembly"/>
    <property type="evidence" value="ECO:0007669"/>
    <property type="project" value="UniProtKB-KW"/>
</dbReference>
<dbReference type="RefSeq" id="WP_168148032.1">
    <property type="nucleotide sequence ID" value="NZ_JAAVXB010000005.1"/>
</dbReference>
<dbReference type="PROSITE" id="PS51352">
    <property type="entry name" value="THIOREDOXIN_2"/>
    <property type="match status" value="1"/>
</dbReference>
<evidence type="ECO:0000256" key="6">
    <source>
        <dbReference type="ARBA" id="ARBA00023136"/>
    </source>
</evidence>
<evidence type="ECO:0000256" key="4">
    <source>
        <dbReference type="ARBA" id="ARBA00022748"/>
    </source>
</evidence>
<keyword evidence="12" id="KW-1185">Reference proteome</keyword>
<sequence length="704" mass="74413">MNIRPLFRLLLITALLFASPLVRAAAMQTPHVEAELIAERDALVPGQTNWIALRLAPESGWHVYWRNPGDSGIPTKLEWTLPKGIAAGDIVWPYPHVERLGDLANYGYGSETLHLVPLTVDTGVHGRQTLHAKAKWLVCKDICIPGEADLDLTLPTAQSANADPKWTAAFARTRSEVPQPAQGWSAHFAVAHDTVSLAVDGSALQGADRVAFFPYANDLVNHAATQRTAFDGQQLRLSQAASTYLVDPPKAVDGVLVVWHGKTAQAYQFSATPGNVDPVAASHEKASTTTEPSVGPAPDAPPDADDGRAPAGLMLVLGSALLGGLILNLMPCVFPVLSLKALSLARAGPHGQRAQAVAYSVGVIASCVGAAVVILLLQRAGKAAGWGFQLQSPVFVGLLAYLLFALGLSLSGVASFGTRLMNLGQSLTEKQGLSGAFFTGVLAVVVASPCTAPFMGTAIGYAVTQPAAIALSVFVALGLGLALPFLIIGFVPGAARLLPKPGAWMERFKQLMAFPLYLSVVWLVWVVARQLDSSAGAQILIGLVLIAFVLWLWSARGVFAALCKLAAVALAIALLVKLPSPADVAADSATAQVDVGSEPWSAARVAELRAEGRTIFVDFTADWCLSCKVNERVALHAASVEKAFQEQDVTVLVADWTRADPAITAELARFGRNGVPLYLVYKRGAEPQILPQLLTPSIIVDAVK</sequence>
<feature type="transmembrane region" description="Helical" evidence="8">
    <location>
        <begin position="433"/>
        <end position="455"/>
    </location>
</feature>
<feature type="transmembrane region" description="Helical" evidence="8">
    <location>
        <begin position="357"/>
        <end position="378"/>
    </location>
</feature>
<keyword evidence="2" id="KW-1003">Cell membrane</keyword>
<protein>
    <recommendedName>
        <fullName evidence="10">Thioredoxin domain-containing protein</fullName>
    </recommendedName>
</protein>
<gene>
    <name evidence="11" type="ORF">G7Y82_10610</name>
</gene>
<dbReference type="InterPro" id="IPR035671">
    <property type="entry name" value="DsbD_gamma"/>
</dbReference>
<evidence type="ECO:0000259" key="10">
    <source>
        <dbReference type="PROSITE" id="PS51352"/>
    </source>
</evidence>
<feature type="transmembrane region" description="Helical" evidence="8">
    <location>
        <begin position="534"/>
        <end position="553"/>
    </location>
</feature>
<feature type="signal peptide" evidence="9">
    <location>
        <begin position="1"/>
        <end position="24"/>
    </location>
</feature>
<evidence type="ECO:0000256" key="3">
    <source>
        <dbReference type="ARBA" id="ARBA00022692"/>
    </source>
</evidence>
<proteinExistence type="predicted"/>
<dbReference type="Proteomes" id="UP000653472">
    <property type="component" value="Unassembled WGS sequence"/>
</dbReference>
<dbReference type="SUPFAM" id="SSF52833">
    <property type="entry name" value="Thioredoxin-like"/>
    <property type="match status" value="1"/>
</dbReference>
<dbReference type="InterPro" id="IPR036249">
    <property type="entry name" value="Thioredoxin-like_sf"/>
</dbReference>
<dbReference type="EMBL" id="JAAVXB010000005">
    <property type="protein sequence ID" value="NKF22768.1"/>
    <property type="molecule type" value="Genomic_DNA"/>
</dbReference>
<evidence type="ECO:0000256" key="7">
    <source>
        <dbReference type="SAM" id="MobiDB-lite"/>
    </source>
</evidence>
<dbReference type="InterPro" id="IPR003834">
    <property type="entry name" value="Cyt_c_assmbl_TM_dom"/>
</dbReference>
<dbReference type="GO" id="GO:0005886">
    <property type="term" value="C:plasma membrane"/>
    <property type="evidence" value="ECO:0007669"/>
    <property type="project" value="UniProtKB-SubCell"/>
</dbReference>
<evidence type="ECO:0000313" key="12">
    <source>
        <dbReference type="Proteomes" id="UP000653472"/>
    </source>
</evidence>
<dbReference type="GO" id="GO:0015035">
    <property type="term" value="F:protein-disulfide reductase activity"/>
    <property type="evidence" value="ECO:0007669"/>
    <property type="project" value="TreeGrafter"/>
</dbReference>
<feature type="domain" description="Thioredoxin" evidence="10">
    <location>
        <begin position="574"/>
        <end position="704"/>
    </location>
</feature>
<reference evidence="11" key="1">
    <citation type="submission" date="2020-03" db="EMBL/GenBank/DDBJ databases">
        <title>Solimonas marina sp. nov., isolated from deep seawater of the Pacific Ocean.</title>
        <authorList>
            <person name="Liu X."/>
            <person name="Lai Q."/>
            <person name="Sun F."/>
            <person name="Gai Y."/>
            <person name="Li G."/>
            <person name="Shao Z."/>
        </authorList>
    </citation>
    <scope>NUCLEOTIDE SEQUENCE</scope>
    <source>
        <strain evidence="11">C16B3</strain>
    </source>
</reference>
<dbReference type="PANTHER" id="PTHR32234:SF3">
    <property type="entry name" value="SUPPRESSION OF COPPER SENSITIVITY PROTEIN"/>
    <property type="match status" value="1"/>
</dbReference>
<feature type="transmembrane region" description="Helical" evidence="8">
    <location>
        <begin position="398"/>
        <end position="421"/>
    </location>
</feature>
<comment type="caution">
    <text evidence="11">The sequence shown here is derived from an EMBL/GenBank/DDBJ whole genome shotgun (WGS) entry which is preliminary data.</text>
</comment>
<organism evidence="11 12">
    <name type="scientific">Solimonas marina</name>
    <dbReference type="NCBI Taxonomy" id="2714601"/>
    <lineage>
        <taxon>Bacteria</taxon>
        <taxon>Pseudomonadati</taxon>
        <taxon>Pseudomonadota</taxon>
        <taxon>Gammaproteobacteria</taxon>
        <taxon>Nevskiales</taxon>
        <taxon>Nevskiaceae</taxon>
        <taxon>Solimonas</taxon>
    </lineage>
</organism>
<dbReference type="PANTHER" id="PTHR32234">
    <property type="entry name" value="THIOL:DISULFIDE INTERCHANGE PROTEIN DSBD"/>
    <property type="match status" value="1"/>
</dbReference>
<name>A0A969WA28_9GAMM</name>
<feature type="transmembrane region" description="Helical" evidence="8">
    <location>
        <begin position="467"/>
        <end position="491"/>
    </location>
</feature>
<dbReference type="GO" id="GO:0045454">
    <property type="term" value="P:cell redox homeostasis"/>
    <property type="evidence" value="ECO:0007669"/>
    <property type="project" value="TreeGrafter"/>
</dbReference>
<dbReference type="Pfam" id="PF13899">
    <property type="entry name" value="Thioredoxin_7"/>
    <property type="match status" value="1"/>
</dbReference>
<dbReference type="Gene3D" id="3.40.30.10">
    <property type="entry name" value="Glutaredoxin"/>
    <property type="match status" value="1"/>
</dbReference>
<keyword evidence="6 8" id="KW-0472">Membrane</keyword>
<keyword evidence="4" id="KW-0201">Cytochrome c-type biogenesis</keyword>
<keyword evidence="5 8" id="KW-1133">Transmembrane helix</keyword>
<dbReference type="InterPro" id="IPR013766">
    <property type="entry name" value="Thioredoxin_domain"/>
</dbReference>
<accession>A0A969WA28</accession>
<dbReference type="AlphaFoldDB" id="A0A969WA28"/>
<dbReference type="Pfam" id="PF02683">
    <property type="entry name" value="DsbD_TM"/>
    <property type="match status" value="1"/>
</dbReference>
<evidence type="ECO:0000256" key="2">
    <source>
        <dbReference type="ARBA" id="ARBA00022475"/>
    </source>
</evidence>
<feature type="chain" id="PRO_5036925833" description="Thioredoxin domain-containing protein" evidence="9">
    <location>
        <begin position="25"/>
        <end position="704"/>
    </location>
</feature>
<evidence type="ECO:0000256" key="8">
    <source>
        <dbReference type="SAM" id="Phobius"/>
    </source>
</evidence>
<dbReference type="InterPro" id="IPR028250">
    <property type="entry name" value="DsbDN"/>
</dbReference>
<dbReference type="CDD" id="cd02953">
    <property type="entry name" value="DsbDgamma"/>
    <property type="match status" value="1"/>
</dbReference>
<evidence type="ECO:0000256" key="9">
    <source>
        <dbReference type="SAM" id="SignalP"/>
    </source>
</evidence>
<feature type="transmembrane region" description="Helical" evidence="8">
    <location>
        <begin position="511"/>
        <end position="528"/>
    </location>
</feature>